<dbReference type="Proteomes" id="UP000046392">
    <property type="component" value="Unplaced"/>
</dbReference>
<keyword evidence="1" id="KW-1185">Reference proteome</keyword>
<sequence>MVTLVKVFAKDSLTNVGREKIIAPIFLYDSLNDFFEIIFTLFILYNANVTHDLKEKSFQFIGDII</sequence>
<dbReference type="WBParaSite" id="SPAL_0001137350.1">
    <property type="protein sequence ID" value="SPAL_0001137350.1"/>
    <property type="gene ID" value="SPAL_0001137350"/>
</dbReference>
<name>A0A0N5C041_STREA</name>
<evidence type="ECO:0000313" key="2">
    <source>
        <dbReference type="WBParaSite" id="SPAL_0001137350.1"/>
    </source>
</evidence>
<proteinExistence type="predicted"/>
<accession>A0A0N5C041</accession>
<dbReference type="AlphaFoldDB" id="A0A0N5C041"/>
<protein>
    <submittedName>
        <fullName evidence="2">Uncharacterized protein</fullName>
    </submittedName>
</protein>
<evidence type="ECO:0000313" key="1">
    <source>
        <dbReference type="Proteomes" id="UP000046392"/>
    </source>
</evidence>
<organism evidence="1 2">
    <name type="scientific">Strongyloides papillosus</name>
    <name type="common">Intestinal threadworm</name>
    <dbReference type="NCBI Taxonomy" id="174720"/>
    <lineage>
        <taxon>Eukaryota</taxon>
        <taxon>Metazoa</taxon>
        <taxon>Ecdysozoa</taxon>
        <taxon>Nematoda</taxon>
        <taxon>Chromadorea</taxon>
        <taxon>Rhabditida</taxon>
        <taxon>Tylenchina</taxon>
        <taxon>Panagrolaimomorpha</taxon>
        <taxon>Strongyloidoidea</taxon>
        <taxon>Strongyloididae</taxon>
        <taxon>Strongyloides</taxon>
    </lineage>
</organism>
<reference evidence="2" key="1">
    <citation type="submission" date="2017-02" db="UniProtKB">
        <authorList>
            <consortium name="WormBaseParasite"/>
        </authorList>
    </citation>
    <scope>IDENTIFICATION</scope>
</reference>